<keyword evidence="4" id="KW-1185">Reference proteome</keyword>
<dbReference type="EMBL" id="PGCJ01000115">
    <property type="protein sequence ID" value="PLW46891.1"/>
    <property type="molecule type" value="Genomic_DNA"/>
</dbReference>
<dbReference type="PROSITE" id="PS50076">
    <property type="entry name" value="DNAJ_2"/>
    <property type="match status" value="1"/>
</dbReference>
<comment type="caution">
    <text evidence="3">The sequence shown here is derived from an EMBL/GenBank/DDBJ whole genome shotgun (WGS) entry which is preliminary data.</text>
</comment>
<dbReference type="Gene3D" id="1.10.287.110">
    <property type="entry name" value="DnaJ domain"/>
    <property type="match status" value="1"/>
</dbReference>
<evidence type="ECO:0000313" key="3">
    <source>
        <dbReference type="EMBL" id="PLW46891.1"/>
    </source>
</evidence>
<dbReference type="Proteomes" id="UP000235388">
    <property type="component" value="Unassembled WGS sequence"/>
</dbReference>
<dbReference type="AlphaFoldDB" id="A0A2N5VA93"/>
<accession>A0A2N5VA93</accession>
<dbReference type="OrthoDB" id="10250354at2759"/>
<dbReference type="InterPro" id="IPR001623">
    <property type="entry name" value="DnaJ_domain"/>
</dbReference>
<name>A0A2N5VA93_9BASI</name>
<feature type="compositionally biased region" description="Polar residues" evidence="1">
    <location>
        <begin position="1"/>
        <end position="10"/>
    </location>
</feature>
<proteinExistence type="predicted"/>
<feature type="region of interest" description="Disordered" evidence="1">
    <location>
        <begin position="1"/>
        <end position="24"/>
    </location>
</feature>
<dbReference type="STRING" id="200324.A0A2N5VA93"/>
<dbReference type="CDD" id="cd06257">
    <property type="entry name" value="DnaJ"/>
    <property type="match status" value="1"/>
</dbReference>
<evidence type="ECO:0000313" key="4">
    <source>
        <dbReference type="Proteomes" id="UP000235388"/>
    </source>
</evidence>
<gene>
    <name evidence="3" type="ORF">PCANC_06568</name>
</gene>
<reference evidence="3 4" key="1">
    <citation type="submission" date="2017-11" db="EMBL/GenBank/DDBJ databases">
        <title>De novo assembly and phasing of dikaryotic genomes from two isolates of Puccinia coronata f. sp. avenae, the causal agent of oat crown rust.</title>
        <authorList>
            <person name="Miller M.E."/>
            <person name="Zhang Y."/>
            <person name="Omidvar V."/>
            <person name="Sperschneider J."/>
            <person name="Schwessinger B."/>
            <person name="Raley C."/>
            <person name="Palmer J.M."/>
            <person name="Garnica D."/>
            <person name="Upadhyaya N."/>
            <person name="Rathjen J."/>
            <person name="Taylor J.M."/>
            <person name="Park R.F."/>
            <person name="Dodds P.N."/>
            <person name="Hirsch C.D."/>
            <person name="Kianian S.F."/>
            <person name="Figueroa M."/>
        </authorList>
    </citation>
    <scope>NUCLEOTIDE SEQUENCE [LARGE SCALE GENOMIC DNA]</scope>
    <source>
        <strain evidence="3">12NC29</strain>
    </source>
</reference>
<dbReference type="Pfam" id="PF00226">
    <property type="entry name" value="DnaJ"/>
    <property type="match status" value="1"/>
</dbReference>
<protein>
    <recommendedName>
        <fullName evidence="2">J domain-containing protein</fullName>
    </recommendedName>
</protein>
<evidence type="ECO:0000256" key="1">
    <source>
        <dbReference type="SAM" id="MobiDB-lite"/>
    </source>
</evidence>
<dbReference type="InterPro" id="IPR036869">
    <property type="entry name" value="J_dom_sf"/>
</dbReference>
<dbReference type="SUPFAM" id="SSF46565">
    <property type="entry name" value="Chaperone J-domain"/>
    <property type="match status" value="1"/>
</dbReference>
<organism evidence="3 4">
    <name type="scientific">Puccinia coronata f. sp. avenae</name>
    <dbReference type="NCBI Taxonomy" id="200324"/>
    <lineage>
        <taxon>Eukaryota</taxon>
        <taxon>Fungi</taxon>
        <taxon>Dikarya</taxon>
        <taxon>Basidiomycota</taxon>
        <taxon>Pucciniomycotina</taxon>
        <taxon>Pucciniomycetes</taxon>
        <taxon>Pucciniales</taxon>
        <taxon>Pucciniaceae</taxon>
        <taxon>Puccinia</taxon>
    </lineage>
</organism>
<feature type="domain" description="J" evidence="2">
    <location>
        <begin position="312"/>
        <end position="373"/>
    </location>
</feature>
<dbReference type="SMART" id="SM00271">
    <property type="entry name" value="DnaJ"/>
    <property type="match status" value="1"/>
</dbReference>
<evidence type="ECO:0000259" key="2">
    <source>
        <dbReference type="PROSITE" id="PS50076"/>
    </source>
</evidence>
<sequence length="389" mass="43487">MDTNEMTTTLLKKRSNNAPAEDDADELGCCSGFLSARPFKSGKTQEKQSISPCTAHYQQYVQAVDLIESGSVKDAIPILENFLSNDDMDVRKTRLDPSLHNVLVKASIKLATAYHRLSLSKKAKMILDQILLPNSRLYVDYGHNLFGELSVIYASVVKGELESKRIPKITSETEFKILYVESCLSRLGRQLMKLGKFAPALTIFQTSLNEVNDRVAFSSYSSKQMYIEILLDQVHCHLALGLLSEAKSVLNVLQASERSLSLTFSNPKFLQIVKLRAAIEHCNLKSTNGILQSHFNDIPADYDDAIASSPECCFQTLCVPPDSSIETIRSSFRTLTKIIHPDKGGDTNLMQRLLVAHETLKDEGAREYYNDKCRVMHPNFGNQMIPATN</sequence>